<feature type="compositionally biased region" description="Low complexity" evidence="1">
    <location>
        <begin position="632"/>
        <end position="650"/>
    </location>
</feature>
<dbReference type="Proteomes" id="UP000002748">
    <property type="component" value="Unassembled WGS sequence"/>
</dbReference>
<feature type="compositionally biased region" description="Basic and acidic residues" evidence="1">
    <location>
        <begin position="738"/>
        <end position="759"/>
    </location>
</feature>
<reference evidence="2 3" key="1">
    <citation type="journal article" date="2012" name="Eukaryot. Cell">
        <title>Draft genome sequence of CBS 2479, the standard type strain of Trichosporon asahii.</title>
        <authorList>
            <person name="Yang R.Y."/>
            <person name="Li H.T."/>
            <person name="Zhu H."/>
            <person name="Zhou G.P."/>
            <person name="Wang M."/>
            <person name="Wang L."/>
        </authorList>
    </citation>
    <scope>NUCLEOTIDE SEQUENCE [LARGE SCALE GENOMIC DNA]</scope>
    <source>
        <strain evidence="3">ATCC 90039 / CBS 2479 / JCM 2466 / KCTC 7840 / NCYC 2677 / UAMH 7654</strain>
    </source>
</reference>
<dbReference type="Gene3D" id="1.20.120.20">
    <property type="entry name" value="Apolipoprotein"/>
    <property type="match status" value="1"/>
</dbReference>
<dbReference type="VEuPathDB" id="FungiDB:A1Q1_07473"/>
<feature type="compositionally biased region" description="Basic and acidic residues" evidence="1">
    <location>
        <begin position="651"/>
        <end position="672"/>
    </location>
</feature>
<dbReference type="GeneID" id="25990985"/>
<dbReference type="AlphaFoldDB" id="J6F7G3"/>
<dbReference type="RefSeq" id="XP_014182477.1">
    <property type="nucleotide sequence ID" value="XM_014327002.1"/>
</dbReference>
<dbReference type="KEGG" id="tasa:A1Q1_07473"/>
<feature type="region of interest" description="Disordered" evidence="1">
    <location>
        <begin position="387"/>
        <end position="835"/>
    </location>
</feature>
<feature type="compositionally biased region" description="Low complexity" evidence="1">
    <location>
        <begin position="769"/>
        <end position="794"/>
    </location>
</feature>
<protein>
    <submittedName>
        <fullName evidence="2">Uncharacterized protein</fullName>
    </submittedName>
</protein>
<evidence type="ECO:0000313" key="2">
    <source>
        <dbReference type="EMBL" id="EJT51292.1"/>
    </source>
</evidence>
<evidence type="ECO:0000256" key="1">
    <source>
        <dbReference type="SAM" id="MobiDB-lite"/>
    </source>
</evidence>
<feature type="compositionally biased region" description="Basic and acidic residues" evidence="1">
    <location>
        <begin position="506"/>
        <end position="548"/>
    </location>
</feature>
<feature type="compositionally biased region" description="Basic and acidic residues" evidence="1">
    <location>
        <begin position="327"/>
        <end position="340"/>
    </location>
</feature>
<feature type="compositionally biased region" description="Polar residues" evidence="1">
    <location>
        <begin position="678"/>
        <end position="689"/>
    </location>
</feature>
<feature type="compositionally biased region" description="Basic and acidic residues" evidence="1">
    <location>
        <begin position="387"/>
        <end position="396"/>
    </location>
</feature>
<feature type="region of interest" description="Disordered" evidence="1">
    <location>
        <begin position="312"/>
        <end position="354"/>
    </location>
</feature>
<sequence>MPIHTIAEKLSHVDTKKLSTAVAVGVGALALKVYSGGKKSVWEREWGGKLIIIALAASGNPLAQLNCEPLPPTPEAVRDFVKKWTSTPAGTTGEGGRRVDAIVLGGNWECGIYDQWSAWDPSTHPGVSWTPQQMHFHLITSLLPHLMKAPAERNIRIIELVSPGWSSALPGVEATMKGKRPEPDEGVLADAGKRAIVSLLAQERLALVLNTLASAEYSKREVVPDPNAPSTKKRDTSVQSNILALSVIMPWARDEVVHPIWGEDSLFKWFALYPLVLLFTPSPAQSVQPILFALNAPVAYINDASADYTGNTDKSASDNLGNEEVDGSQRPKDLSKKDAPLPESQRSVRQGSVIRDCQTIELPPVLRDEKLSRATYDRIEEEVMKGVTETEAKEGNRGQASKPKGAKGATAEKQASTPLKTGAAPPKRKEETVTLDVAGGVPGQQPSQAEKAAVDGMKAQAKAQEIGDKIDVAASREEQHVAQPEASAKEKADEIANDTTSTADKISQKVDDVKEQADKKAAEVKQQVDQKAGELKQQVDQKAGDAKQKAGQTDKAVKNDAADKKAKAENDEKNLEKKVQEKAKELDVPPPETKEQTKERVEKIKENEPKKGESFADAIKEGTHEDHHKQQQQKSAQPTQAQQGTATQHTGTHDAHVHKGESFADAIREHTGAAHPAQQAQAKSGTQHTGTHDAHVHKGESFADAIKEHAGQHQNASAQHAPAQHQQAPQHAQQKPAAAHDAHVHKGESFADAIKEHNAHAGAQHNGSQHTQQHQAQHPQQTHAQPQHQAQHKQQVQHESEPPVVNPPVQTHVPQGQGKVHAGESFAAALKEHTK</sequence>
<dbReference type="OrthoDB" id="191979at2759"/>
<feature type="compositionally biased region" description="Basic and acidic residues" evidence="1">
    <location>
        <begin position="555"/>
        <end position="629"/>
    </location>
</feature>
<dbReference type="EMBL" id="ALBS01000059">
    <property type="protein sequence ID" value="EJT51292.1"/>
    <property type="molecule type" value="Genomic_DNA"/>
</dbReference>
<dbReference type="HOGENOM" id="CLU_340154_0_0_1"/>
<name>J6F7G3_TRIAS</name>
<organism evidence="2 3">
    <name type="scientific">Trichosporon asahii var. asahii (strain ATCC 90039 / CBS 2479 / JCM 2466 / KCTC 7840 / NBRC 103889/ NCYC 2677 / UAMH 7654)</name>
    <name type="common">Yeast</name>
    <dbReference type="NCBI Taxonomy" id="1186058"/>
    <lineage>
        <taxon>Eukaryota</taxon>
        <taxon>Fungi</taxon>
        <taxon>Dikarya</taxon>
        <taxon>Basidiomycota</taxon>
        <taxon>Agaricomycotina</taxon>
        <taxon>Tremellomycetes</taxon>
        <taxon>Trichosporonales</taxon>
        <taxon>Trichosporonaceae</taxon>
        <taxon>Trichosporon</taxon>
    </lineage>
</organism>
<proteinExistence type="predicted"/>
<evidence type="ECO:0000313" key="3">
    <source>
        <dbReference type="Proteomes" id="UP000002748"/>
    </source>
</evidence>
<feature type="compositionally biased region" description="Basic and acidic residues" evidence="1">
    <location>
        <begin position="690"/>
        <end position="711"/>
    </location>
</feature>
<feature type="compositionally biased region" description="Basic and acidic residues" evidence="1">
    <location>
        <begin position="465"/>
        <end position="480"/>
    </location>
</feature>
<accession>J6F7G3</accession>
<comment type="caution">
    <text evidence="2">The sequence shown here is derived from an EMBL/GenBank/DDBJ whole genome shotgun (WGS) entry which is preliminary data.</text>
</comment>
<feature type="compositionally biased region" description="Low complexity" evidence="1">
    <location>
        <begin position="712"/>
        <end position="737"/>
    </location>
</feature>
<gene>
    <name evidence="2" type="ORF">A1Q1_07473</name>
</gene>